<dbReference type="Proteomes" id="UP001152607">
    <property type="component" value="Unassembled WGS sequence"/>
</dbReference>
<sequence length="79" mass="9179">MSHFFRIMNGDDNDMPDVYQLEKVLCVCVAQLVVDVFFSRRPCQTNKDRAARQSAWITAAHIALDQRPRTRMFGNYRGV</sequence>
<accession>A0A9W4XIF7</accession>
<evidence type="ECO:0000313" key="1">
    <source>
        <dbReference type="EMBL" id="CAI6332823.1"/>
    </source>
</evidence>
<evidence type="ECO:0000313" key="2">
    <source>
        <dbReference type="Proteomes" id="UP001152607"/>
    </source>
</evidence>
<dbReference type="AlphaFoldDB" id="A0A9W4XIF7"/>
<comment type="caution">
    <text evidence="1">The sequence shown here is derived from an EMBL/GenBank/DDBJ whole genome shotgun (WGS) entry which is preliminary data.</text>
</comment>
<name>A0A9W4XIF7_9PLEO</name>
<keyword evidence="2" id="KW-1185">Reference proteome</keyword>
<gene>
    <name evidence="1" type="ORF">PDIGIT_LOCUS5855</name>
</gene>
<protein>
    <submittedName>
        <fullName evidence="1">Uncharacterized protein</fullName>
    </submittedName>
</protein>
<organism evidence="1 2">
    <name type="scientific">Periconia digitata</name>
    <dbReference type="NCBI Taxonomy" id="1303443"/>
    <lineage>
        <taxon>Eukaryota</taxon>
        <taxon>Fungi</taxon>
        <taxon>Dikarya</taxon>
        <taxon>Ascomycota</taxon>
        <taxon>Pezizomycotina</taxon>
        <taxon>Dothideomycetes</taxon>
        <taxon>Pleosporomycetidae</taxon>
        <taxon>Pleosporales</taxon>
        <taxon>Massarineae</taxon>
        <taxon>Periconiaceae</taxon>
        <taxon>Periconia</taxon>
    </lineage>
</organism>
<proteinExistence type="predicted"/>
<dbReference type="EMBL" id="CAOQHR010000003">
    <property type="protein sequence ID" value="CAI6332823.1"/>
    <property type="molecule type" value="Genomic_DNA"/>
</dbReference>
<reference evidence="1" key="1">
    <citation type="submission" date="2023-01" db="EMBL/GenBank/DDBJ databases">
        <authorList>
            <person name="Van Ghelder C."/>
            <person name="Rancurel C."/>
        </authorList>
    </citation>
    <scope>NUCLEOTIDE SEQUENCE</scope>
    <source>
        <strain evidence="1">CNCM I-4278</strain>
    </source>
</reference>